<evidence type="ECO:0000313" key="2">
    <source>
        <dbReference type="EMBL" id="MCS0494652.1"/>
    </source>
</evidence>
<dbReference type="Gene3D" id="3.20.20.140">
    <property type="entry name" value="Metal-dependent hydrolases"/>
    <property type="match status" value="1"/>
</dbReference>
<dbReference type="EMBL" id="JANTHZ010000002">
    <property type="protein sequence ID" value="MCS0494652.1"/>
    <property type="molecule type" value="Genomic_DNA"/>
</dbReference>
<evidence type="ECO:0000259" key="1">
    <source>
        <dbReference type="Pfam" id="PF04909"/>
    </source>
</evidence>
<dbReference type="AlphaFoldDB" id="A0A9X2P9G1"/>
<dbReference type="Proteomes" id="UP001151088">
    <property type="component" value="Unassembled WGS sequence"/>
</dbReference>
<evidence type="ECO:0000313" key="3">
    <source>
        <dbReference type="Proteomes" id="UP001151088"/>
    </source>
</evidence>
<proteinExistence type="predicted"/>
<accession>A0A9X2P9G1</accession>
<sequence length="268" mass="28629">MPATVDTHVHVFERSLPLAAQRRYQPDYDATAADLLGVMRPAGIARAILVQPSFLGTDNSYVIEQVLRSRGAFAGVAVIDPGMGAEDLATLRRAGIVGIRLNCIGGPAPDFSRGVHREMAERLAAAGLVIEIQAEGAQWRSIAPCLPQLPGPVLVDHFGRTPAGDASGGFEALLAAAAETENLWFKFSGPYRFADGAAAGCAGALVATVGPGRVVWGSDWPWTQFEGRYRYTDTLDWLARWVPDAGARRAILTTNPARLFGLTAFAEQ</sequence>
<protein>
    <submittedName>
        <fullName evidence="2">Amidohydrolase family protein</fullName>
    </submittedName>
</protein>
<dbReference type="Pfam" id="PF04909">
    <property type="entry name" value="Amidohydro_2"/>
    <property type="match status" value="1"/>
</dbReference>
<comment type="caution">
    <text evidence="2">The sequence shown here is derived from an EMBL/GenBank/DDBJ whole genome shotgun (WGS) entry which is preliminary data.</text>
</comment>
<gene>
    <name evidence="2" type="ORF">NVS89_06040</name>
</gene>
<dbReference type="GO" id="GO:0016787">
    <property type="term" value="F:hydrolase activity"/>
    <property type="evidence" value="ECO:0007669"/>
    <property type="project" value="InterPro"/>
</dbReference>
<reference evidence="2" key="1">
    <citation type="submission" date="2022-08" db="EMBL/GenBank/DDBJ databases">
        <authorList>
            <person name="Li F."/>
        </authorList>
    </citation>
    <scope>NUCLEOTIDE SEQUENCE</scope>
    <source>
        <strain evidence="2">MQZ15Z-1</strain>
    </source>
</reference>
<dbReference type="PANTHER" id="PTHR35563:SF2">
    <property type="entry name" value="BARREL METAL-DEPENDENT HYDROLASE, PUTATIVE (AFU_ORTHOLOGUE AFUA_1G16240)-RELATED"/>
    <property type="match status" value="1"/>
</dbReference>
<dbReference type="InterPro" id="IPR032466">
    <property type="entry name" value="Metal_Hydrolase"/>
</dbReference>
<feature type="domain" description="Amidohydrolase-related" evidence="1">
    <location>
        <begin position="5"/>
        <end position="262"/>
    </location>
</feature>
<dbReference type="InterPro" id="IPR052358">
    <property type="entry name" value="Aro_Compnd_Degr_Hydrolases"/>
</dbReference>
<dbReference type="SUPFAM" id="SSF51556">
    <property type="entry name" value="Metallo-dependent hydrolases"/>
    <property type="match status" value="1"/>
</dbReference>
<dbReference type="RefSeq" id="WP_258731679.1">
    <property type="nucleotide sequence ID" value="NZ_JANTHZ010000002.1"/>
</dbReference>
<dbReference type="InterPro" id="IPR006680">
    <property type="entry name" value="Amidohydro-rel"/>
</dbReference>
<keyword evidence="3" id="KW-1185">Reference proteome</keyword>
<name>A0A9X2P9G1_9HYPH</name>
<dbReference type="PANTHER" id="PTHR35563">
    <property type="entry name" value="BARREL METAL-DEPENDENT HYDROLASE, PUTATIVE (AFU_ORTHOLOGUE AFUA_1G16240)-RELATED"/>
    <property type="match status" value="1"/>
</dbReference>
<organism evidence="2 3">
    <name type="scientific">Ancylobacter mangrovi</name>
    <dbReference type="NCBI Taxonomy" id="2972472"/>
    <lineage>
        <taxon>Bacteria</taxon>
        <taxon>Pseudomonadati</taxon>
        <taxon>Pseudomonadota</taxon>
        <taxon>Alphaproteobacteria</taxon>
        <taxon>Hyphomicrobiales</taxon>
        <taxon>Xanthobacteraceae</taxon>
        <taxon>Ancylobacter</taxon>
    </lineage>
</organism>